<keyword evidence="6" id="KW-1185">Reference proteome</keyword>
<dbReference type="Pfam" id="PF25954">
    <property type="entry name" value="Beta-barrel_RND_2"/>
    <property type="match status" value="1"/>
</dbReference>
<evidence type="ECO:0000256" key="2">
    <source>
        <dbReference type="SAM" id="Coils"/>
    </source>
</evidence>
<dbReference type="EMBL" id="JBHUHX010000032">
    <property type="protein sequence ID" value="MFD2112683.1"/>
    <property type="molecule type" value="Genomic_DNA"/>
</dbReference>
<name>A0ABW4YA91_9GAMM</name>
<proteinExistence type="inferred from homology"/>
<dbReference type="RefSeq" id="WP_386027213.1">
    <property type="nucleotide sequence ID" value="NZ_JBHUHX010000032.1"/>
</dbReference>
<dbReference type="PANTHER" id="PTHR30386">
    <property type="entry name" value="MEMBRANE FUSION SUBUNIT OF EMRAB-TOLC MULTIDRUG EFFLUX PUMP"/>
    <property type="match status" value="1"/>
</dbReference>
<evidence type="ECO:0000313" key="6">
    <source>
        <dbReference type="Proteomes" id="UP001597337"/>
    </source>
</evidence>
<evidence type="ECO:0000259" key="3">
    <source>
        <dbReference type="Pfam" id="PF25917"/>
    </source>
</evidence>
<dbReference type="InterPro" id="IPR058625">
    <property type="entry name" value="MdtA-like_BSH"/>
</dbReference>
<dbReference type="Gene3D" id="1.10.287.470">
    <property type="entry name" value="Helix hairpin bin"/>
    <property type="match status" value="1"/>
</dbReference>
<dbReference type="Gene3D" id="2.40.50.100">
    <property type="match status" value="1"/>
</dbReference>
<dbReference type="PANTHER" id="PTHR30386:SF24">
    <property type="entry name" value="MULTIDRUG RESISTANCE EFFLUX PUMP"/>
    <property type="match status" value="1"/>
</dbReference>
<dbReference type="Proteomes" id="UP001597337">
    <property type="component" value="Unassembled WGS sequence"/>
</dbReference>
<reference evidence="6" key="1">
    <citation type="journal article" date="2019" name="Int. J. Syst. Evol. Microbiol.">
        <title>The Global Catalogue of Microorganisms (GCM) 10K type strain sequencing project: providing services to taxonomists for standard genome sequencing and annotation.</title>
        <authorList>
            <consortium name="The Broad Institute Genomics Platform"/>
            <consortium name="The Broad Institute Genome Sequencing Center for Infectious Disease"/>
            <person name="Wu L."/>
            <person name="Ma J."/>
        </authorList>
    </citation>
    <scope>NUCLEOTIDE SEQUENCE [LARGE SCALE GENOMIC DNA]</scope>
    <source>
        <strain evidence="6">KACC 12597</strain>
    </source>
</reference>
<feature type="coiled-coil region" evidence="2">
    <location>
        <begin position="82"/>
        <end position="130"/>
    </location>
</feature>
<evidence type="ECO:0000259" key="4">
    <source>
        <dbReference type="Pfam" id="PF25954"/>
    </source>
</evidence>
<evidence type="ECO:0000313" key="5">
    <source>
        <dbReference type="EMBL" id="MFD2112683.1"/>
    </source>
</evidence>
<dbReference type="InterPro" id="IPR058792">
    <property type="entry name" value="Beta-barrel_RND_2"/>
</dbReference>
<feature type="domain" description="Multidrug resistance protein MdtA-like barrel-sandwich hybrid" evidence="3">
    <location>
        <begin position="43"/>
        <end position="227"/>
    </location>
</feature>
<protein>
    <submittedName>
        <fullName evidence="5">HlyD family secretion protein</fullName>
    </submittedName>
</protein>
<organism evidence="5 6">
    <name type="scientific">Thiorhodococcus fuscus</name>
    <dbReference type="NCBI Taxonomy" id="527200"/>
    <lineage>
        <taxon>Bacteria</taxon>
        <taxon>Pseudomonadati</taxon>
        <taxon>Pseudomonadota</taxon>
        <taxon>Gammaproteobacteria</taxon>
        <taxon>Chromatiales</taxon>
        <taxon>Chromatiaceae</taxon>
        <taxon>Thiorhodococcus</taxon>
    </lineage>
</organism>
<accession>A0ABW4YA91</accession>
<sequence>MKLRHVLIGIPVIAALGGGVWWYNSYSSAHPSTSDAYLGRHLVNIAAQVSGPIQSVLVHNNQAVKRGDLLLTIDPEPFRLAVRKAEAQLQQAKESLEAANARVDAAQAQLASAQANADQAERHAKRIADLVAKGSASKDVGDSAEQSRLDAQGALTSARAELSAAKAARGALGDDNAAVRSAQAALDQARLDLQHTRIAAPADGIVGDFDLRPGSYVDSGSALFALVESHDVWVDANFKETDLPRIRPGQPATVSVDLLPGKDFKGEVEGLSPASGASFSLLPAENATGNWVKVTQRFAVRVRILDPVPALRVGASAEVRVDTTAD</sequence>
<dbReference type="Gene3D" id="2.40.30.170">
    <property type="match status" value="1"/>
</dbReference>
<comment type="caution">
    <text evidence="5">The sequence shown here is derived from an EMBL/GenBank/DDBJ whole genome shotgun (WGS) entry which is preliminary data.</text>
</comment>
<gene>
    <name evidence="5" type="ORF">ACFSJC_12615</name>
</gene>
<feature type="domain" description="CusB-like beta-barrel" evidence="4">
    <location>
        <begin position="232"/>
        <end position="274"/>
    </location>
</feature>
<dbReference type="Pfam" id="PF25917">
    <property type="entry name" value="BSH_RND"/>
    <property type="match status" value="1"/>
</dbReference>
<dbReference type="InterPro" id="IPR050739">
    <property type="entry name" value="MFP"/>
</dbReference>
<keyword evidence="2" id="KW-0175">Coiled coil</keyword>
<dbReference type="SUPFAM" id="SSF111369">
    <property type="entry name" value="HlyD-like secretion proteins"/>
    <property type="match status" value="2"/>
</dbReference>
<comment type="similarity">
    <text evidence="1">Belongs to the membrane fusion protein (MFP) (TC 8.A.1) family.</text>
</comment>
<evidence type="ECO:0000256" key="1">
    <source>
        <dbReference type="ARBA" id="ARBA00009477"/>
    </source>
</evidence>